<sequence length="558" mass="62108">MAATPVTTAAPAEEEAARQGEEALERLMSADAPLYLSPSPELAKDARTASRYLFSSLVPFCPKPPLDSLLADDGFDAEQIWCQIDLLSRPLLSVLRRELNRLEREPPAPVPGSGLDVGVAGEAAEKERVMEDGEGDEEDGDESEGDEEEEEEEAEEDEDEGDEEEKEDEEGEAKGNQVEDKFLKIKELEEYLEMEEEKEYGRPERKGNKHEEEDEDDDDEEDAADAEEEDDLDLGDFDGDGDEETGTAENARYEDFFGGIKKKGLNKNGIVGKRKCSSNGIDFVDGLESTDMDIEENDDKGQKILSTHEKELKKLHSKIEQMEKANLEPKSWTMQGEVTAAKRPKNSALEVDLDFEHNVRPAPVITEEVTASLEDIIKKRIIEGHFDDVQRAPILPSKSPKDHKELDENKSKKSLAEIYEEEYAQKSGLAPAPLTVSDTFKNEASLLFKKLCSKLDALSHFHFAPKPVIEDMSIQVNVPALAMEEIAPVAVSDAAMLAPEEIFQGKGDIKEEAELTKAERKRRRGNKKRKFKAEMAKTTAKKAGQNVIPGSTNEKPRS</sequence>
<feature type="region of interest" description="Disordered" evidence="8">
    <location>
        <begin position="1"/>
        <end position="21"/>
    </location>
</feature>
<dbReference type="GO" id="GO:0005732">
    <property type="term" value="C:sno(s)RNA-containing ribonucleoprotein complex"/>
    <property type="evidence" value="ECO:0007669"/>
    <property type="project" value="UniProtKB-UniRule"/>
</dbReference>
<protein>
    <recommendedName>
        <fullName evidence="7">U3 small nucleolar ribonucleoprotein protein MPP10</fullName>
    </recommendedName>
</protein>
<feature type="region of interest" description="Disordered" evidence="8">
    <location>
        <begin position="102"/>
        <end position="253"/>
    </location>
</feature>
<evidence type="ECO:0000313" key="10">
    <source>
        <dbReference type="Proteomes" id="UP001222027"/>
    </source>
</evidence>
<keyword evidence="4 7" id="KW-0539">Nucleus</keyword>
<comment type="subcellular location">
    <subcellularLocation>
        <location evidence="1 7">Nucleus</location>
        <location evidence="1 7">Nucleolus</location>
    </subcellularLocation>
</comment>
<feature type="compositionally biased region" description="Acidic residues" evidence="8">
    <location>
        <begin position="132"/>
        <end position="171"/>
    </location>
</feature>
<name>A0AAV8PQX7_ENSVE</name>
<accession>A0AAV8PQX7</accession>
<evidence type="ECO:0000256" key="2">
    <source>
        <dbReference type="ARBA" id="ARBA00022517"/>
    </source>
</evidence>
<dbReference type="PANTHER" id="PTHR17039:SF0">
    <property type="entry name" value="U3 SMALL NUCLEOLAR RIBONUCLEOPROTEIN PROTEIN MPP10"/>
    <property type="match status" value="1"/>
</dbReference>
<feature type="compositionally biased region" description="Basic residues" evidence="8">
    <location>
        <begin position="519"/>
        <end position="531"/>
    </location>
</feature>
<dbReference type="AlphaFoldDB" id="A0AAV8PQX7"/>
<dbReference type="GO" id="GO:0006364">
    <property type="term" value="P:rRNA processing"/>
    <property type="evidence" value="ECO:0007669"/>
    <property type="project" value="UniProtKB-KW"/>
</dbReference>
<feature type="compositionally biased region" description="Polar residues" evidence="8">
    <location>
        <begin position="548"/>
        <end position="558"/>
    </location>
</feature>
<reference evidence="9 10" key="1">
    <citation type="submission" date="2022-12" db="EMBL/GenBank/DDBJ databases">
        <title>Chromosome-scale assembly of the Ensete ventricosum genome.</title>
        <authorList>
            <person name="Dussert Y."/>
            <person name="Stocks J."/>
            <person name="Wendawek A."/>
            <person name="Woldeyes F."/>
            <person name="Nichols R.A."/>
            <person name="Borrell J.S."/>
        </authorList>
    </citation>
    <scope>NUCLEOTIDE SEQUENCE [LARGE SCALE GENOMIC DNA]</scope>
    <source>
        <strain evidence="10">cv. Maze</strain>
        <tissue evidence="9">Seeds</tissue>
    </source>
</reference>
<keyword evidence="5 7" id="KW-0687">Ribonucleoprotein</keyword>
<feature type="compositionally biased region" description="Basic and acidic residues" evidence="8">
    <location>
        <begin position="399"/>
        <end position="412"/>
    </location>
</feature>
<feature type="region of interest" description="Disordered" evidence="8">
    <location>
        <begin position="513"/>
        <end position="558"/>
    </location>
</feature>
<evidence type="ECO:0000256" key="3">
    <source>
        <dbReference type="ARBA" id="ARBA00022552"/>
    </source>
</evidence>
<evidence type="ECO:0000256" key="7">
    <source>
        <dbReference type="PIRNR" id="PIRNR017300"/>
    </source>
</evidence>
<evidence type="ECO:0000256" key="8">
    <source>
        <dbReference type="SAM" id="MobiDB-lite"/>
    </source>
</evidence>
<comment type="function">
    <text evidence="7">Involved in nucleolar processing of pre-18S ribosomal RNA.</text>
</comment>
<dbReference type="GO" id="GO:0034457">
    <property type="term" value="C:Mpp10 complex"/>
    <property type="evidence" value="ECO:0007669"/>
    <property type="project" value="UniProtKB-UniRule"/>
</dbReference>
<evidence type="ECO:0000256" key="5">
    <source>
        <dbReference type="ARBA" id="ARBA00023274"/>
    </source>
</evidence>
<feature type="compositionally biased region" description="Acidic residues" evidence="8">
    <location>
        <begin position="212"/>
        <end position="246"/>
    </location>
</feature>
<keyword evidence="3 7" id="KW-0698">rRNA processing</keyword>
<comment type="similarity">
    <text evidence="6 7">Belongs to the MPP10 family.</text>
</comment>
<organism evidence="9 10">
    <name type="scientific">Ensete ventricosum</name>
    <name type="common">Abyssinian banana</name>
    <name type="synonym">Musa ensete</name>
    <dbReference type="NCBI Taxonomy" id="4639"/>
    <lineage>
        <taxon>Eukaryota</taxon>
        <taxon>Viridiplantae</taxon>
        <taxon>Streptophyta</taxon>
        <taxon>Embryophyta</taxon>
        <taxon>Tracheophyta</taxon>
        <taxon>Spermatophyta</taxon>
        <taxon>Magnoliopsida</taxon>
        <taxon>Liliopsida</taxon>
        <taxon>Zingiberales</taxon>
        <taxon>Musaceae</taxon>
        <taxon>Ensete</taxon>
    </lineage>
</organism>
<gene>
    <name evidence="9" type="ORF">OPV22_008906</name>
</gene>
<dbReference type="Pfam" id="PF04006">
    <property type="entry name" value="Mpp10"/>
    <property type="match status" value="1"/>
</dbReference>
<dbReference type="PIRSF" id="PIRSF017300">
    <property type="entry name" value="snoRNP_Mpp10"/>
    <property type="match status" value="1"/>
</dbReference>
<evidence type="ECO:0000256" key="1">
    <source>
        <dbReference type="ARBA" id="ARBA00004604"/>
    </source>
</evidence>
<dbReference type="GO" id="GO:0032040">
    <property type="term" value="C:small-subunit processome"/>
    <property type="evidence" value="ECO:0007669"/>
    <property type="project" value="TreeGrafter"/>
</dbReference>
<feature type="compositionally biased region" description="Low complexity" evidence="8">
    <location>
        <begin position="1"/>
        <end position="11"/>
    </location>
</feature>
<feature type="compositionally biased region" description="Basic and acidic residues" evidence="8">
    <location>
        <begin position="199"/>
        <end position="211"/>
    </location>
</feature>
<dbReference type="PANTHER" id="PTHR17039">
    <property type="entry name" value="U3 SMALL NUCLEOLAR RIBONUCLEOPROTEIN PROTEIN MPP10"/>
    <property type="match status" value="1"/>
</dbReference>
<feature type="region of interest" description="Disordered" evidence="8">
    <location>
        <begin position="392"/>
        <end position="412"/>
    </location>
</feature>
<keyword evidence="2 7" id="KW-0690">Ribosome biogenesis</keyword>
<dbReference type="EMBL" id="JAQQAF010000003">
    <property type="protein sequence ID" value="KAJ8498354.1"/>
    <property type="molecule type" value="Genomic_DNA"/>
</dbReference>
<feature type="compositionally biased region" description="Basic and acidic residues" evidence="8">
    <location>
        <begin position="177"/>
        <end position="189"/>
    </location>
</feature>
<evidence type="ECO:0000256" key="4">
    <source>
        <dbReference type="ARBA" id="ARBA00023242"/>
    </source>
</evidence>
<dbReference type="Proteomes" id="UP001222027">
    <property type="component" value="Unassembled WGS sequence"/>
</dbReference>
<keyword evidence="10" id="KW-1185">Reference proteome</keyword>
<proteinExistence type="inferred from homology"/>
<comment type="caution">
    <text evidence="9">The sequence shown here is derived from an EMBL/GenBank/DDBJ whole genome shotgun (WGS) entry which is preliminary data.</text>
</comment>
<evidence type="ECO:0000313" key="9">
    <source>
        <dbReference type="EMBL" id="KAJ8498354.1"/>
    </source>
</evidence>
<evidence type="ECO:0000256" key="6">
    <source>
        <dbReference type="ARBA" id="ARBA00029455"/>
    </source>
</evidence>
<dbReference type="InterPro" id="IPR012173">
    <property type="entry name" value="Mpp10"/>
</dbReference>